<dbReference type="EC" id="2.7.13.3" evidence="3"/>
<dbReference type="EMBL" id="JACBZI010000001">
    <property type="protein sequence ID" value="NYI08624.1"/>
    <property type="molecule type" value="Genomic_DNA"/>
</dbReference>
<name>A0A7Y9YB63_9ACTN</name>
<comment type="subcellular location">
    <subcellularLocation>
        <location evidence="2">Cell membrane</location>
    </subcellularLocation>
</comment>
<protein>
    <recommendedName>
        <fullName evidence="3">histidine kinase</fullName>
        <ecNumber evidence="3">2.7.13.3</ecNumber>
    </recommendedName>
</protein>
<comment type="caution">
    <text evidence="8">The sequence shown here is derived from an EMBL/GenBank/DDBJ whole genome shotgun (WGS) entry which is preliminary data.</text>
</comment>
<dbReference type="PANTHER" id="PTHR43547">
    <property type="entry name" value="TWO-COMPONENT HISTIDINE KINASE"/>
    <property type="match status" value="1"/>
</dbReference>
<dbReference type="PANTHER" id="PTHR43547:SF2">
    <property type="entry name" value="HYBRID SIGNAL TRANSDUCTION HISTIDINE KINASE C"/>
    <property type="match status" value="1"/>
</dbReference>
<evidence type="ECO:0000256" key="3">
    <source>
        <dbReference type="ARBA" id="ARBA00012438"/>
    </source>
</evidence>
<sequence>MKTPTAVHCRADPCSVQRIGSGEGGPVEAGSAGPRHEDAVRAAEALAQSNLRLEESNQSLSDLLGLVGHDLRNPLTVSLGFLSMTELELDDLEQTGVDVSGARAMLGRATEAAHRVESMLASVLEMSRIDYATLRGRGELLDVAETVRRAVTDLTISSAVEIGDLDGLRAVADASHLRQVLGNLLSNADKYGAAPITITGTTVGSTTRVVVADAGAGVPPDFLPRLFERFSRAERESEPGTGLGLHLARRLCRIMGGDLGYLPPEGDQGPRFVVSLAAG</sequence>
<evidence type="ECO:0000256" key="6">
    <source>
        <dbReference type="ARBA" id="ARBA00023012"/>
    </source>
</evidence>
<evidence type="ECO:0000313" key="8">
    <source>
        <dbReference type="EMBL" id="NYI08624.1"/>
    </source>
</evidence>
<keyword evidence="5 8" id="KW-0418">Kinase</keyword>
<evidence type="ECO:0000313" key="9">
    <source>
        <dbReference type="Proteomes" id="UP000537326"/>
    </source>
</evidence>
<dbReference type="InterPro" id="IPR004358">
    <property type="entry name" value="Sig_transdc_His_kin-like_C"/>
</dbReference>
<dbReference type="InterPro" id="IPR005467">
    <property type="entry name" value="His_kinase_dom"/>
</dbReference>
<dbReference type="InterPro" id="IPR003594">
    <property type="entry name" value="HATPase_dom"/>
</dbReference>
<proteinExistence type="predicted"/>
<evidence type="ECO:0000256" key="4">
    <source>
        <dbReference type="ARBA" id="ARBA00022553"/>
    </source>
</evidence>
<reference evidence="8 9" key="1">
    <citation type="submission" date="2020-07" db="EMBL/GenBank/DDBJ databases">
        <title>Sequencing the genomes of 1000 actinobacteria strains.</title>
        <authorList>
            <person name="Klenk H.-P."/>
        </authorList>
    </citation>
    <scope>NUCLEOTIDE SEQUENCE [LARGE SCALE GENOMIC DNA]</scope>
    <source>
        <strain evidence="8 9">DSM 18248</strain>
    </source>
</reference>
<dbReference type="Pfam" id="PF02518">
    <property type="entry name" value="HATPase_c"/>
    <property type="match status" value="1"/>
</dbReference>
<accession>A0A7Y9YB63</accession>
<evidence type="ECO:0000259" key="7">
    <source>
        <dbReference type="PROSITE" id="PS50109"/>
    </source>
</evidence>
<dbReference type="SMART" id="SM00387">
    <property type="entry name" value="HATPase_c"/>
    <property type="match status" value="1"/>
</dbReference>
<dbReference type="SUPFAM" id="SSF55874">
    <property type="entry name" value="ATPase domain of HSP90 chaperone/DNA topoisomerase II/histidine kinase"/>
    <property type="match status" value="1"/>
</dbReference>
<dbReference type="SMART" id="SM00388">
    <property type="entry name" value="HisKA"/>
    <property type="match status" value="1"/>
</dbReference>
<evidence type="ECO:0000256" key="2">
    <source>
        <dbReference type="ARBA" id="ARBA00004236"/>
    </source>
</evidence>
<dbReference type="Proteomes" id="UP000537326">
    <property type="component" value="Unassembled WGS sequence"/>
</dbReference>
<dbReference type="SUPFAM" id="SSF47384">
    <property type="entry name" value="Homodimeric domain of signal transducing histidine kinase"/>
    <property type="match status" value="1"/>
</dbReference>
<keyword evidence="6" id="KW-0902">Two-component regulatory system</keyword>
<dbReference type="InterPro" id="IPR003661">
    <property type="entry name" value="HisK_dim/P_dom"/>
</dbReference>
<keyword evidence="4" id="KW-0597">Phosphoprotein</keyword>
<dbReference type="PROSITE" id="PS50109">
    <property type="entry name" value="HIS_KIN"/>
    <property type="match status" value="1"/>
</dbReference>
<evidence type="ECO:0000256" key="1">
    <source>
        <dbReference type="ARBA" id="ARBA00000085"/>
    </source>
</evidence>
<dbReference type="Gene3D" id="3.30.565.10">
    <property type="entry name" value="Histidine kinase-like ATPase, C-terminal domain"/>
    <property type="match status" value="1"/>
</dbReference>
<organism evidence="8 9">
    <name type="scientific">Nocardioides marinus</name>
    <dbReference type="NCBI Taxonomy" id="374514"/>
    <lineage>
        <taxon>Bacteria</taxon>
        <taxon>Bacillati</taxon>
        <taxon>Actinomycetota</taxon>
        <taxon>Actinomycetes</taxon>
        <taxon>Propionibacteriales</taxon>
        <taxon>Nocardioidaceae</taxon>
        <taxon>Nocardioides</taxon>
    </lineage>
</organism>
<dbReference type="GO" id="GO:0000155">
    <property type="term" value="F:phosphorelay sensor kinase activity"/>
    <property type="evidence" value="ECO:0007669"/>
    <property type="project" value="InterPro"/>
</dbReference>
<dbReference type="InterPro" id="IPR036097">
    <property type="entry name" value="HisK_dim/P_sf"/>
</dbReference>
<dbReference type="Gene3D" id="1.10.287.130">
    <property type="match status" value="1"/>
</dbReference>
<keyword evidence="5 8" id="KW-0808">Transferase</keyword>
<comment type="catalytic activity">
    <reaction evidence="1">
        <text>ATP + protein L-histidine = ADP + protein N-phospho-L-histidine.</text>
        <dbReference type="EC" id="2.7.13.3"/>
    </reaction>
</comment>
<dbReference type="InterPro" id="IPR036890">
    <property type="entry name" value="HATPase_C_sf"/>
</dbReference>
<dbReference type="RefSeq" id="WP_179529715.1">
    <property type="nucleotide sequence ID" value="NZ_CBCSEK010000002.1"/>
</dbReference>
<dbReference type="PRINTS" id="PR00344">
    <property type="entry name" value="BCTRLSENSOR"/>
</dbReference>
<dbReference type="Pfam" id="PF00512">
    <property type="entry name" value="HisKA"/>
    <property type="match status" value="1"/>
</dbReference>
<feature type="domain" description="Histidine kinase" evidence="7">
    <location>
        <begin position="66"/>
        <end position="279"/>
    </location>
</feature>
<gene>
    <name evidence="8" type="ORF">BKA05_000139</name>
</gene>
<dbReference type="GO" id="GO:0005886">
    <property type="term" value="C:plasma membrane"/>
    <property type="evidence" value="ECO:0007669"/>
    <property type="project" value="UniProtKB-SubCell"/>
</dbReference>
<dbReference type="AlphaFoldDB" id="A0A7Y9YB63"/>
<evidence type="ECO:0000256" key="5">
    <source>
        <dbReference type="ARBA" id="ARBA00022777"/>
    </source>
</evidence>
<dbReference type="CDD" id="cd00082">
    <property type="entry name" value="HisKA"/>
    <property type="match status" value="1"/>
</dbReference>
<keyword evidence="9" id="KW-1185">Reference proteome</keyword>